<reference evidence="1 2" key="1">
    <citation type="journal article" date="2012" name="J. Bacteriol.">
        <title>Complete Genome Sequence of Paenibacillus mucilaginosus 3016, a Bacterium Functional as Microbial Fertilizer.</title>
        <authorList>
            <person name="Ma M."/>
            <person name="Wang Z."/>
            <person name="Li L."/>
            <person name="Jiang X."/>
            <person name="Guan D."/>
            <person name="Cao F."/>
            <person name="Chen H."/>
            <person name="Wang X."/>
            <person name="Shen D."/>
            <person name="Du B."/>
            <person name="Li J."/>
        </authorList>
    </citation>
    <scope>NUCLEOTIDE SEQUENCE [LARGE SCALE GENOMIC DNA]</scope>
    <source>
        <strain evidence="1 2">3016</strain>
    </source>
</reference>
<organism evidence="1 2">
    <name type="scientific">Paenibacillus mucilaginosus 3016</name>
    <dbReference type="NCBI Taxonomy" id="1116391"/>
    <lineage>
        <taxon>Bacteria</taxon>
        <taxon>Bacillati</taxon>
        <taxon>Bacillota</taxon>
        <taxon>Bacilli</taxon>
        <taxon>Bacillales</taxon>
        <taxon>Paenibacillaceae</taxon>
        <taxon>Paenibacillus</taxon>
    </lineage>
</organism>
<keyword evidence="2" id="KW-1185">Reference proteome</keyword>
<dbReference type="KEGG" id="pmq:PM3016_251"/>
<dbReference type="AlphaFoldDB" id="H6NQR7"/>
<gene>
    <name evidence="1" type="ORF">PM3016_251</name>
</gene>
<sequence length="31" mass="3542">MKRARPLGAVLFWRPALLSSLQILHYGCRTS</sequence>
<proteinExistence type="predicted"/>
<accession>H6NQR7</accession>
<dbReference type="Proteomes" id="UP000007523">
    <property type="component" value="Chromosome"/>
</dbReference>
<protein>
    <submittedName>
        <fullName evidence="1">Uncharacterized protein</fullName>
    </submittedName>
</protein>
<evidence type="ECO:0000313" key="1">
    <source>
        <dbReference type="EMBL" id="AFC27231.1"/>
    </source>
</evidence>
<name>H6NQR7_9BACL</name>
<dbReference type="HOGENOM" id="CLU_3397674_0_0_9"/>
<evidence type="ECO:0000313" key="2">
    <source>
        <dbReference type="Proteomes" id="UP000007523"/>
    </source>
</evidence>
<dbReference type="EMBL" id="CP003235">
    <property type="protein sequence ID" value="AFC27231.1"/>
    <property type="molecule type" value="Genomic_DNA"/>
</dbReference>